<feature type="transmembrane region" description="Helical" evidence="1">
    <location>
        <begin position="31"/>
        <end position="52"/>
    </location>
</feature>
<keyword evidence="3" id="KW-1185">Reference proteome</keyword>
<organism evidence="2 3">
    <name type="scientific">Rhizobium dioscoreae</name>
    <dbReference type="NCBI Taxonomy" id="2653122"/>
    <lineage>
        <taxon>Bacteria</taxon>
        <taxon>Pseudomonadati</taxon>
        <taxon>Pseudomonadota</taxon>
        <taxon>Alphaproteobacteria</taxon>
        <taxon>Hyphomicrobiales</taxon>
        <taxon>Rhizobiaceae</taxon>
        <taxon>Rhizobium/Agrobacterium group</taxon>
        <taxon>Rhizobium</taxon>
    </lineage>
</organism>
<dbReference type="Proteomes" id="UP000390335">
    <property type="component" value="Unassembled WGS sequence"/>
</dbReference>
<keyword evidence="1" id="KW-0472">Membrane</keyword>
<comment type="caution">
    <text evidence="2">The sequence shown here is derived from an EMBL/GenBank/DDBJ whole genome shotgun (WGS) entry which is preliminary data.</text>
</comment>
<accession>A0ABQ0YWZ8</accession>
<keyword evidence="1" id="KW-1133">Transmembrane helix</keyword>
<dbReference type="EMBL" id="BLAJ01000001">
    <property type="protein sequence ID" value="GES47447.1"/>
    <property type="molecule type" value="Genomic_DNA"/>
</dbReference>
<name>A0ABQ0YWZ8_9HYPH</name>
<reference evidence="2 3" key="1">
    <citation type="journal article" date="2020" name="Genome Biol. Evol.">
        <title>Rhizobium dioscoreae sp. nov., a plant growth-promoting bacterium isolated from yam (Dioscorea species).</title>
        <authorList>
            <person name="Ouyabe M."/>
            <person name="Tanaka N."/>
            <person name="Shiwa Y."/>
            <person name="Fujita N."/>
            <person name="Kikuno H."/>
            <person name="Babil P."/>
            <person name="Shiwachi H."/>
        </authorList>
    </citation>
    <scope>NUCLEOTIDE SEQUENCE [LARGE SCALE GENOMIC DNA]</scope>
    <source>
        <strain evidence="2 3">S-93</strain>
    </source>
</reference>
<protein>
    <submittedName>
        <fullName evidence="2">Uncharacterized protein</fullName>
    </submittedName>
</protein>
<evidence type="ECO:0000313" key="3">
    <source>
        <dbReference type="Proteomes" id="UP000390335"/>
    </source>
</evidence>
<proteinExistence type="predicted"/>
<keyword evidence="1" id="KW-0812">Transmembrane</keyword>
<gene>
    <name evidence="2" type="ORF">RsS93_00610</name>
</gene>
<evidence type="ECO:0000313" key="2">
    <source>
        <dbReference type="EMBL" id="GES47447.1"/>
    </source>
</evidence>
<sequence length="54" mass="5756">MTTAAIQKTALLFLRGGATDMVQITATPEETYLAAITVCCAAMFMATAYAFMND</sequence>
<evidence type="ECO:0000256" key="1">
    <source>
        <dbReference type="SAM" id="Phobius"/>
    </source>
</evidence>